<dbReference type="InterPro" id="IPR038056">
    <property type="entry name" value="YjbR-like_sf"/>
</dbReference>
<sequence>MTEDDLIAFCDARKGATREQPFGPQTDVWKIGGKIFAMMAHGSDRVSLKCADAEIADMLVSTGRAGKAPYLPRGGWIAVPVSTTDETELKERLMASYEAVLHSLPRKVRDGLR</sequence>
<dbReference type="SUPFAM" id="SSF142906">
    <property type="entry name" value="YjbR-like"/>
    <property type="match status" value="1"/>
</dbReference>
<dbReference type="Proteomes" id="UP001560019">
    <property type="component" value="Unassembled WGS sequence"/>
</dbReference>
<dbReference type="GO" id="GO:0003677">
    <property type="term" value="F:DNA binding"/>
    <property type="evidence" value="ECO:0007669"/>
    <property type="project" value="UniProtKB-KW"/>
</dbReference>
<name>A0ABV3XV87_9RHOB</name>
<proteinExistence type="predicted"/>
<organism evidence="1 2">
    <name type="scientific">Rhodovulum iodosum</name>
    <dbReference type="NCBI Taxonomy" id="68291"/>
    <lineage>
        <taxon>Bacteria</taxon>
        <taxon>Pseudomonadati</taxon>
        <taxon>Pseudomonadota</taxon>
        <taxon>Alphaproteobacteria</taxon>
        <taxon>Rhodobacterales</taxon>
        <taxon>Paracoccaceae</taxon>
        <taxon>Rhodovulum</taxon>
    </lineage>
</organism>
<dbReference type="InterPro" id="IPR007351">
    <property type="entry name" value="YjbR"/>
</dbReference>
<dbReference type="Pfam" id="PF04237">
    <property type="entry name" value="YjbR"/>
    <property type="match status" value="1"/>
</dbReference>
<dbReference type="PANTHER" id="PTHR35145:SF1">
    <property type="entry name" value="CYTOPLASMIC PROTEIN"/>
    <property type="match status" value="1"/>
</dbReference>
<dbReference type="PANTHER" id="PTHR35145">
    <property type="entry name" value="CYTOPLASMIC PROTEIN-RELATED"/>
    <property type="match status" value="1"/>
</dbReference>
<dbReference type="EMBL" id="JBEHHI010000002">
    <property type="protein sequence ID" value="MEX5729247.1"/>
    <property type="molecule type" value="Genomic_DNA"/>
</dbReference>
<accession>A0ABV3XV87</accession>
<evidence type="ECO:0000313" key="1">
    <source>
        <dbReference type="EMBL" id="MEX5729247.1"/>
    </source>
</evidence>
<keyword evidence="1" id="KW-0238">DNA-binding</keyword>
<dbReference type="RefSeq" id="WP_125405170.1">
    <property type="nucleotide sequence ID" value="NZ_JBEHHI010000002.1"/>
</dbReference>
<comment type="caution">
    <text evidence="1">The sequence shown here is derived from an EMBL/GenBank/DDBJ whole genome shotgun (WGS) entry which is preliminary data.</text>
</comment>
<dbReference type="Gene3D" id="3.90.1150.30">
    <property type="match status" value="1"/>
</dbReference>
<gene>
    <name evidence="1" type="ORF">Ga0609869_002600</name>
</gene>
<evidence type="ECO:0000313" key="2">
    <source>
        <dbReference type="Proteomes" id="UP001560019"/>
    </source>
</evidence>
<keyword evidence="2" id="KW-1185">Reference proteome</keyword>
<protein>
    <submittedName>
        <fullName evidence="1">DNA-binding protein (MmcQ/YjbR family)</fullName>
    </submittedName>
</protein>
<reference evidence="1 2" key="1">
    <citation type="submission" date="2024-06" db="EMBL/GenBank/DDBJ databases">
        <title>Genome of Rhodovulum iodosum, a marine photoferrotroph.</title>
        <authorList>
            <person name="Bianchini G."/>
            <person name="Nikeleit V."/>
            <person name="Kappler A."/>
            <person name="Bryce C."/>
            <person name="Sanchez-Baracaldo P."/>
        </authorList>
    </citation>
    <scope>NUCLEOTIDE SEQUENCE [LARGE SCALE GENOMIC DNA]</scope>
    <source>
        <strain evidence="1 2">UT/N1</strain>
    </source>
</reference>
<dbReference type="InterPro" id="IPR058532">
    <property type="entry name" value="YjbR/MT2646/Rv2570-like"/>
</dbReference>